<evidence type="ECO:0000256" key="1">
    <source>
        <dbReference type="SAM" id="MobiDB-lite"/>
    </source>
</evidence>
<sequence>MPYYPEGEELKDACKKLRMYSCCAECGSDLVARWDMVEKRTYIICSNNKEHEGLRKTWPDILKEKREVFSMDSTALMKLDKPGMVARIEQAKWPGELKPEEKALVVTVALSYGLDPILNELSIYQGRPYPTINAWYRKSQETGQFDGMDSRPATKKEREERNVEEGDYLYRCEVWRKGASHPFVGWGRVKEEETQPGSRKQGDSTSTYKPIQNNPDRMCEKRSEMQAMRKAFSIPMPTMSFEEIPGVGKVNTT</sequence>
<proteinExistence type="predicted"/>
<accession>A0A0F9A230</accession>
<dbReference type="AlphaFoldDB" id="A0A0F9A230"/>
<dbReference type="GO" id="GO:0003677">
    <property type="term" value="F:DNA binding"/>
    <property type="evidence" value="ECO:0007669"/>
    <property type="project" value="InterPro"/>
</dbReference>
<gene>
    <name evidence="2" type="ORF">LCGC14_2705750</name>
</gene>
<name>A0A0F9A230_9ZZZZ</name>
<feature type="compositionally biased region" description="Polar residues" evidence="1">
    <location>
        <begin position="195"/>
        <end position="215"/>
    </location>
</feature>
<feature type="non-terminal residue" evidence="2">
    <location>
        <position position="253"/>
    </location>
</feature>
<dbReference type="EMBL" id="LAZR01048341">
    <property type="protein sequence ID" value="KKK92155.1"/>
    <property type="molecule type" value="Genomic_DNA"/>
</dbReference>
<reference evidence="2" key="1">
    <citation type="journal article" date="2015" name="Nature">
        <title>Complex archaea that bridge the gap between prokaryotes and eukaryotes.</title>
        <authorList>
            <person name="Spang A."/>
            <person name="Saw J.H."/>
            <person name="Jorgensen S.L."/>
            <person name="Zaremba-Niedzwiedzka K."/>
            <person name="Martijn J."/>
            <person name="Lind A.E."/>
            <person name="van Eijk R."/>
            <person name="Schleper C."/>
            <person name="Guy L."/>
            <person name="Ettema T.J."/>
        </authorList>
    </citation>
    <scope>NUCLEOTIDE SEQUENCE</scope>
</reference>
<feature type="region of interest" description="Disordered" evidence="1">
    <location>
        <begin position="188"/>
        <end position="216"/>
    </location>
</feature>
<evidence type="ECO:0000313" key="2">
    <source>
        <dbReference type="EMBL" id="KKK92155.1"/>
    </source>
</evidence>
<comment type="caution">
    <text evidence="2">The sequence shown here is derived from an EMBL/GenBank/DDBJ whole genome shotgun (WGS) entry which is preliminary data.</text>
</comment>
<protein>
    <submittedName>
        <fullName evidence="2">Uncharacterized protein</fullName>
    </submittedName>
</protein>
<organism evidence="2">
    <name type="scientific">marine sediment metagenome</name>
    <dbReference type="NCBI Taxonomy" id="412755"/>
    <lineage>
        <taxon>unclassified sequences</taxon>
        <taxon>metagenomes</taxon>
        <taxon>ecological metagenomes</taxon>
    </lineage>
</organism>
<dbReference type="GO" id="GO:0006259">
    <property type="term" value="P:DNA metabolic process"/>
    <property type="evidence" value="ECO:0007669"/>
    <property type="project" value="InterPro"/>
</dbReference>